<evidence type="ECO:0000313" key="1">
    <source>
        <dbReference type="EMBL" id="GAA1402753.1"/>
    </source>
</evidence>
<sequence length="230" mass="26886">MAVQDDKRERQMRDRFNLKVDEGRKRDGIDAYLKIDNRIVNFELKSTTSGSVSTVRDFGAEHIKKWRDLHWIIAVYDKRGEDIIQCHYASPRDMLPWIEKKRQYVLPDLILGKDIPGFVSPEMIKSIFDGKSEPFSYKDAKWLMKNQWSRDRYLAEADMGRGYSLMKMTEILEERCSYLMARGSTLNNPHIEKSFVAKLPLLDEEEPAHDLRELVRNYFATAAETDEATA</sequence>
<organism evidence="1 2">
    <name type="scientific">Kitasatospora putterlickiae</name>
    <dbReference type="NCBI Taxonomy" id="221725"/>
    <lineage>
        <taxon>Bacteria</taxon>
        <taxon>Bacillati</taxon>
        <taxon>Actinomycetota</taxon>
        <taxon>Actinomycetes</taxon>
        <taxon>Kitasatosporales</taxon>
        <taxon>Streptomycetaceae</taxon>
        <taxon>Kitasatospora</taxon>
    </lineage>
</organism>
<dbReference type="Gene3D" id="3.40.210.10">
    <property type="entry name" value="PVUII Endonuclease, subunit A"/>
    <property type="match status" value="1"/>
</dbReference>
<proteinExistence type="predicted"/>
<accession>A0ABN1YCZ0</accession>
<evidence type="ECO:0000313" key="2">
    <source>
        <dbReference type="Proteomes" id="UP001499863"/>
    </source>
</evidence>
<dbReference type="EMBL" id="BAAAKJ010000252">
    <property type="protein sequence ID" value="GAA1402753.1"/>
    <property type="molecule type" value="Genomic_DNA"/>
</dbReference>
<dbReference type="RefSeq" id="WP_344338902.1">
    <property type="nucleotide sequence ID" value="NZ_BAAAKJ010000252.1"/>
</dbReference>
<dbReference type="Proteomes" id="UP001499863">
    <property type="component" value="Unassembled WGS sequence"/>
</dbReference>
<keyword evidence="2" id="KW-1185">Reference proteome</keyword>
<reference evidence="1 2" key="1">
    <citation type="journal article" date="2019" name="Int. J. Syst. Evol. Microbiol.">
        <title>The Global Catalogue of Microorganisms (GCM) 10K type strain sequencing project: providing services to taxonomists for standard genome sequencing and annotation.</title>
        <authorList>
            <consortium name="The Broad Institute Genomics Platform"/>
            <consortium name="The Broad Institute Genome Sequencing Center for Infectious Disease"/>
            <person name="Wu L."/>
            <person name="Ma J."/>
        </authorList>
    </citation>
    <scope>NUCLEOTIDE SEQUENCE [LARGE SCALE GENOMIC DNA]</scope>
    <source>
        <strain evidence="1 2">JCM 12393</strain>
    </source>
</reference>
<evidence type="ECO:0008006" key="3">
    <source>
        <dbReference type="Google" id="ProtNLM"/>
    </source>
</evidence>
<comment type="caution">
    <text evidence="1">The sequence shown here is derived from an EMBL/GenBank/DDBJ whole genome shotgun (WGS) entry which is preliminary data.</text>
</comment>
<protein>
    <recommendedName>
        <fullName evidence="3">DUF4365 domain-containing protein</fullName>
    </recommendedName>
</protein>
<name>A0ABN1YCZ0_9ACTN</name>
<gene>
    <name evidence="1" type="ORF">GCM10009639_46560</name>
</gene>
<dbReference type="InterPro" id="IPR038402">
    <property type="entry name" value="PvuII_sf"/>
</dbReference>